<gene>
    <name evidence="2" type="ORF">EVAR_37347_1</name>
</gene>
<proteinExistence type="predicted"/>
<keyword evidence="3" id="KW-1185">Reference proteome</keyword>
<name>A0A4C1WZX6_EUMVA</name>
<dbReference type="Proteomes" id="UP000299102">
    <property type="component" value="Unassembled WGS sequence"/>
</dbReference>
<feature type="compositionally biased region" description="Basic residues" evidence="1">
    <location>
        <begin position="7"/>
        <end position="17"/>
    </location>
</feature>
<dbReference type="AlphaFoldDB" id="A0A4C1WZX6"/>
<comment type="caution">
    <text evidence="2">The sequence shown here is derived from an EMBL/GenBank/DDBJ whole genome shotgun (WGS) entry which is preliminary data.</text>
</comment>
<accession>A0A4C1WZX6</accession>
<feature type="region of interest" description="Disordered" evidence="1">
    <location>
        <begin position="1"/>
        <end position="97"/>
    </location>
</feature>
<protein>
    <submittedName>
        <fullName evidence="2">Uncharacterized protein</fullName>
    </submittedName>
</protein>
<evidence type="ECO:0000256" key="1">
    <source>
        <dbReference type="SAM" id="MobiDB-lite"/>
    </source>
</evidence>
<dbReference type="EMBL" id="BGZK01000688">
    <property type="protein sequence ID" value="GBP56272.1"/>
    <property type="molecule type" value="Genomic_DNA"/>
</dbReference>
<evidence type="ECO:0000313" key="3">
    <source>
        <dbReference type="Proteomes" id="UP000299102"/>
    </source>
</evidence>
<feature type="compositionally biased region" description="Basic and acidic residues" evidence="1">
    <location>
        <begin position="78"/>
        <end position="89"/>
    </location>
</feature>
<evidence type="ECO:0000313" key="2">
    <source>
        <dbReference type="EMBL" id="GBP56272.1"/>
    </source>
</evidence>
<reference evidence="2 3" key="1">
    <citation type="journal article" date="2019" name="Commun. Biol.">
        <title>The bagworm genome reveals a unique fibroin gene that provides high tensile strength.</title>
        <authorList>
            <person name="Kono N."/>
            <person name="Nakamura H."/>
            <person name="Ohtoshi R."/>
            <person name="Tomita M."/>
            <person name="Numata K."/>
            <person name="Arakawa K."/>
        </authorList>
    </citation>
    <scope>NUCLEOTIDE SEQUENCE [LARGE SCALE GENOMIC DNA]</scope>
</reference>
<sequence length="180" mass="19618">MLILVTRPRRPARRPRAMGRSAAHAREPCADCVANARSVNDTTSKSRPEGAHGEPTNGKKGTYPPMYTSHKLNTTLKSRPEGAHEEPTNGKKGIYPSMHTSHKLNTTLKSRPEGAHGEPTNGKKSAVIAASTVPFQLVSLGLSRVHVQCLREIYGGDSARPSSELINSLYNYIYAATFRL</sequence>
<organism evidence="2 3">
    <name type="scientific">Eumeta variegata</name>
    <name type="common">Bagworm moth</name>
    <name type="synonym">Eumeta japonica</name>
    <dbReference type="NCBI Taxonomy" id="151549"/>
    <lineage>
        <taxon>Eukaryota</taxon>
        <taxon>Metazoa</taxon>
        <taxon>Ecdysozoa</taxon>
        <taxon>Arthropoda</taxon>
        <taxon>Hexapoda</taxon>
        <taxon>Insecta</taxon>
        <taxon>Pterygota</taxon>
        <taxon>Neoptera</taxon>
        <taxon>Endopterygota</taxon>
        <taxon>Lepidoptera</taxon>
        <taxon>Glossata</taxon>
        <taxon>Ditrysia</taxon>
        <taxon>Tineoidea</taxon>
        <taxon>Psychidae</taxon>
        <taxon>Oiketicinae</taxon>
        <taxon>Eumeta</taxon>
    </lineage>
</organism>